<dbReference type="InParanoid" id="A0A369J5P0"/>
<reference evidence="3" key="1">
    <citation type="submission" date="2018-04" db="EMBL/GenBank/DDBJ databases">
        <title>Whole genome sequencing of Hypsizygus marmoreus.</title>
        <authorList>
            <person name="Choi I.-G."/>
            <person name="Min B."/>
            <person name="Kim J.-G."/>
            <person name="Kim S."/>
            <person name="Oh Y.-L."/>
            <person name="Kong W.-S."/>
            <person name="Park H."/>
            <person name="Jeong J."/>
            <person name="Song E.-S."/>
        </authorList>
    </citation>
    <scope>NUCLEOTIDE SEQUENCE [LARGE SCALE GENOMIC DNA]</scope>
    <source>
        <strain evidence="3">51987-8</strain>
    </source>
</reference>
<feature type="compositionally biased region" description="Low complexity" evidence="1">
    <location>
        <begin position="28"/>
        <end position="42"/>
    </location>
</feature>
<protein>
    <submittedName>
        <fullName evidence="3">Uncharacterized protein</fullName>
    </submittedName>
</protein>
<sequence length="607" mass="63599">MPLAKLSSGRMRIRRKGADQLSGDKDSSLSSSFPTPSSKGLSLSAYAQAPTSTSLSSPTPAAWSGNNVQRTGSQHEGGVATGKSIANGKGFVFGNGSEFRNDNASETDGNFGNKNGNGNENRNRTRNRTGDGNGNENENGNGIRLGIGLASAKADASKSADPPVDPIATGQATGNGNGSGADNGPSSGISGGGPTNNGKPSGGSGSGSGPSSSTSEVTQPGLLKAENMSFPEKSANTAGEIQIHVSTTTLDDGGGIPASAIASIVIVCALFLLGILIFFLRKQSISRRGARHNEWWDPVGSATHGADNDSDGNSARSHSSCANIANSFAIAYDPGQATPSSMKFVLPPLPSMAEILWDTITPLMQTQPATNQIRTRIPISPDISADHRVSMHSIRTTDSSLSDDYSQYLLAVHSNLLSSSELLSPMSVRPFSPSESFPLPSPPISHSYHSANWTGSLCTPASSITLATLNNTPRLSPRSRTPPPTIALVHNPFADPSNTRLAELAVIETVKKPHQPSQPGELRVAVEDRVKILRVLQNAWALVEKIVPLDETLLMTEKTALRPTRGLIPIECFCWETEGLSHHLAEKGTGGVYAESDDGLAVAARWK</sequence>
<organism evidence="3 4">
    <name type="scientific">Hypsizygus marmoreus</name>
    <name type="common">White beech mushroom</name>
    <name type="synonym">Agaricus marmoreus</name>
    <dbReference type="NCBI Taxonomy" id="39966"/>
    <lineage>
        <taxon>Eukaryota</taxon>
        <taxon>Fungi</taxon>
        <taxon>Dikarya</taxon>
        <taxon>Basidiomycota</taxon>
        <taxon>Agaricomycotina</taxon>
        <taxon>Agaricomycetes</taxon>
        <taxon>Agaricomycetidae</taxon>
        <taxon>Agaricales</taxon>
        <taxon>Tricholomatineae</taxon>
        <taxon>Lyophyllaceae</taxon>
        <taxon>Hypsizygus</taxon>
    </lineage>
</organism>
<proteinExistence type="predicted"/>
<keyword evidence="2" id="KW-1133">Transmembrane helix</keyword>
<dbReference type="EMBL" id="LUEZ02000096">
    <property type="protein sequence ID" value="RDB14814.1"/>
    <property type="molecule type" value="Genomic_DNA"/>
</dbReference>
<dbReference type="STRING" id="39966.A0A369J5P0"/>
<keyword evidence="2" id="KW-0812">Transmembrane</keyword>
<evidence type="ECO:0000313" key="4">
    <source>
        <dbReference type="Proteomes" id="UP000076154"/>
    </source>
</evidence>
<dbReference type="OrthoDB" id="5340910at2759"/>
<feature type="compositionally biased region" description="Basic and acidic residues" evidence="1">
    <location>
        <begin position="16"/>
        <end position="27"/>
    </location>
</feature>
<comment type="caution">
    <text evidence="3">The sequence shown here is derived from an EMBL/GenBank/DDBJ whole genome shotgun (WGS) entry which is preliminary data.</text>
</comment>
<feature type="compositionally biased region" description="Low complexity" evidence="1">
    <location>
        <begin position="109"/>
        <end position="120"/>
    </location>
</feature>
<feature type="region of interest" description="Disordered" evidence="1">
    <location>
        <begin position="97"/>
        <end position="219"/>
    </location>
</feature>
<evidence type="ECO:0000256" key="1">
    <source>
        <dbReference type="SAM" id="MobiDB-lite"/>
    </source>
</evidence>
<dbReference type="AlphaFoldDB" id="A0A369J5P0"/>
<evidence type="ECO:0000313" key="3">
    <source>
        <dbReference type="EMBL" id="RDB14814.1"/>
    </source>
</evidence>
<name>A0A369J5P0_HYPMA</name>
<feature type="compositionally biased region" description="Low complexity" evidence="1">
    <location>
        <begin position="49"/>
        <end position="64"/>
    </location>
</feature>
<keyword evidence="2" id="KW-0472">Membrane</keyword>
<feature type="compositionally biased region" description="Gly residues" evidence="1">
    <location>
        <begin position="189"/>
        <end position="208"/>
    </location>
</feature>
<keyword evidence="4" id="KW-1185">Reference proteome</keyword>
<gene>
    <name evidence="3" type="ORF">Hypma_016522</name>
</gene>
<feature type="compositionally biased region" description="Polar residues" evidence="1">
    <location>
        <begin position="65"/>
        <end position="74"/>
    </location>
</feature>
<feature type="region of interest" description="Disordered" evidence="1">
    <location>
        <begin position="1"/>
        <end position="83"/>
    </location>
</feature>
<feature type="region of interest" description="Disordered" evidence="1">
    <location>
        <begin position="295"/>
        <end position="317"/>
    </location>
</feature>
<dbReference type="Proteomes" id="UP000076154">
    <property type="component" value="Unassembled WGS sequence"/>
</dbReference>
<feature type="compositionally biased region" description="Low complexity" evidence="1">
    <location>
        <begin position="134"/>
        <end position="161"/>
    </location>
</feature>
<evidence type="ECO:0000256" key="2">
    <source>
        <dbReference type="SAM" id="Phobius"/>
    </source>
</evidence>
<feature type="transmembrane region" description="Helical" evidence="2">
    <location>
        <begin position="260"/>
        <end position="280"/>
    </location>
</feature>
<accession>A0A369J5P0</accession>